<dbReference type="AlphaFoldDB" id="A0A399E0U9"/>
<feature type="binding site" evidence="3">
    <location>
        <position position="7"/>
    </location>
    <ligand>
        <name>a divalent metal cation</name>
        <dbReference type="ChEBI" id="CHEBI:60240"/>
        <label>1</label>
    </ligand>
</feature>
<protein>
    <submittedName>
        <fullName evidence="4">Putative metal-dependent hydrolase YcfH</fullName>
        <ecNumber evidence="4">3.1.-.-</ecNumber>
    </submittedName>
</protein>
<proteinExistence type="predicted"/>
<dbReference type="Pfam" id="PF01026">
    <property type="entry name" value="TatD_DNase"/>
    <property type="match status" value="1"/>
</dbReference>
<dbReference type="OrthoDB" id="9810005at2"/>
<reference evidence="4 5" key="1">
    <citation type="submission" date="2018-08" db="EMBL/GenBank/DDBJ databases">
        <title>Meiothermus terrae DSM 26712 genome sequencing project.</title>
        <authorList>
            <person name="Da Costa M.S."/>
            <person name="Albuquerque L."/>
            <person name="Raposo P."/>
            <person name="Froufe H.J.C."/>
            <person name="Barroso C.S."/>
            <person name="Egas C."/>
        </authorList>
    </citation>
    <scope>NUCLEOTIDE SEQUENCE [LARGE SCALE GENOMIC DNA]</scope>
    <source>
        <strain evidence="4 5">DSM 26712</strain>
    </source>
</reference>
<evidence type="ECO:0000313" key="5">
    <source>
        <dbReference type="Proteomes" id="UP000265715"/>
    </source>
</evidence>
<keyword evidence="1 3" id="KW-0479">Metal-binding</keyword>
<dbReference type="PROSITE" id="PS01091">
    <property type="entry name" value="TATD_3"/>
    <property type="match status" value="1"/>
</dbReference>
<dbReference type="GO" id="GO:0046872">
    <property type="term" value="F:metal ion binding"/>
    <property type="evidence" value="ECO:0007669"/>
    <property type="project" value="UniProtKB-KW"/>
</dbReference>
<dbReference type="FunFam" id="3.20.20.140:FF:000005">
    <property type="entry name" value="TatD family hydrolase"/>
    <property type="match status" value="1"/>
</dbReference>
<dbReference type="CDD" id="cd01310">
    <property type="entry name" value="TatD_DNAse"/>
    <property type="match status" value="1"/>
</dbReference>
<comment type="caution">
    <text evidence="4">The sequence shown here is derived from an EMBL/GenBank/DDBJ whole genome shotgun (WGS) entry which is preliminary data.</text>
</comment>
<dbReference type="PANTHER" id="PTHR46124:SF2">
    <property type="entry name" value="D-AMINOACYL-TRNA DEACYLASE"/>
    <property type="match status" value="1"/>
</dbReference>
<feature type="binding site" evidence="3">
    <location>
        <position position="87"/>
    </location>
    <ligand>
        <name>a divalent metal cation</name>
        <dbReference type="ChEBI" id="CHEBI:60240"/>
        <label>1</label>
    </ligand>
</feature>
<gene>
    <name evidence="4" type="primary">ycfH</name>
    <name evidence="4" type="ORF">Mterra_03798</name>
</gene>
<evidence type="ECO:0000313" key="4">
    <source>
        <dbReference type="EMBL" id="RIH77133.1"/>
    </source>
</evidence>
<dbReference type="GO" id="GO:0016788">
    <property type="term" value="F:hydrolase activity, acting on ester bonds"/>
    <property type="evidence" value="ECO:0007669"/>
    <property type="project" value="InterPro"/>
</dbReference>
<dbReference type="NCBIfam" id="TIGR00010">
    <property type="entry name" value="YchF/TatD family DNA exonuclease"/>
    <property type="match status" value="1"/>
</dbReference>
<dbReference type="GO" id="GO:0004536">
    <property type="term" value="F:DNA nuclease activity"/>
    <property type="evidence" value="ECO:0007669"/>
    <property type="project" value="InterPro"/>
</dbReference>
<dbReference type="SUPFAM" id="SSF51556">
    <property type="entry name" value="Metallo-dependent hydrolases"/>
    <property type="match status" value="1"/>
</dbReference>
<keyword evidence="5" id="KW-1185">Reference proteome</keyword>
<feature type="binding site" evidence="3">
    <location>
        <position position="152"/>
    </location>
    <ligand>
        <name>a divalent metal cation</name>
        <dbReference type="ChEBI" id="CHEBI:60240"/>
        <label>2</label>
    </ligand>
</feature>
<keyword evidence="2 4" id="KW-0378">Hydrolase</keyword>
<dbReference type="PIRSF" id="PIRSF005902">
    <property type="entry name" value="DNase_TatD"/>
    <property type="match status" value="1"/>
</dbReference>
<dbReference type="InterPro" id="IPR001130">
    <property type="entry name" value="TatD-like"/>
</dbReference>
<dbReference type="InterPro" id="IPR018228">
    <property type="entry name" value="DNase_TatD-rel_CS"/>
</dbReference>
<feature type="binding site" evidence="3">
    <location>
        <position position="202"/>
    </location>
    <ligand>
        <name>a divalent metal cation</name>
        <dbReference type="ChEBI" id="CHEBI:60240"/>
        <label>1</label>
    </ligand>
</feature>
<evidence type="ECO:0000256" key="2">
    <source>
        <dbReference type="ARBA" id="ARBA00022801"/>
    </source>
</evidence>
<dbReference type="Proteomes" id="UP000265715">
    <property type="component" value="Unassembled WGS sequence"/>
</dbReference>
<sequence length="256" mass="28707">MTDTHCHLDYLEPAELAGALEAARGFRAMLTIGTEPAKSLRNLQIAASAPNVWAAVGIHPTEAERWREHREETRELARHERVRAVGESGLDFYWTPQTRPHQYEALDWQAELAAELGLPLILHVRSAQGDDQAELEVAEWLRRNRPPKAVLHAFGGHPALVEAGLEAGAYFSFAGPFTYKKNTRVREAARQLPLERLMVETDTPFLPPEPHRGKRNQPAYVRHTLEKLAEVRGLSAAETERVTDANAQRCFGFTPA</sequence>
<dbReference type="PANTHER" id="PTHR46124">
    <property type="entry name" value="D-AMINOACYL-TRNA DEACYLASE"/>
    <property type="match status" value="1"/>
</dbReference>
<feature type="binding site" evidence="3">
    <location>
        <position position="5"/>
    </location>
    <ligand>
        <name>a divalent metal cation</name>
        <dbReference type="ChEBI" id="CHEBI:60240"/>
        <label>1</label>
    </ligand>
</feature>
<dbReference type="Gene3D" id="3.20.20.140">
    <property type="entry name" value="Metal-dependent hydrolases"/>
    <property type="match status" value="1"/>
</dbReference>
<accession>A0A399E0U9</accession>
<evidence type="ECO:0000256" key="1">
    <source>
        <dbReference type="ARBA" id="ARBA00022723"/>
    </source>
</evidence>
<evidence type="ECO:0000256" key="3">
    <source>
        <dbReference type="PIRSR" id="PIRSR005902-1"/>
    </source>
</evidence>
<dbReference type="EC" id="3.1.-.-" evidence="4"/>
<dbReference type="EMBL" id="QXDL01000296">
    <property type="protein sequence ID" value="RIH77133.1"/>
    <property type="molecule type" value="Genomic_DNA"/>
</dbReference>
<feature type="binding site" evidence="3">
    <location>
        <position position="123"/>
    </location>
    <ligand>
        <name>a divalent metal cation</name>
        <dbReference type="ChEBI" id="CHEBI:60240"/>
        <label>2</label>
    </ligand>
</feature>
<dbReference type="GO" id="GO:0005829">
    <property type="term" value="C:cytosol"/>
    <property type="evidence" value="ECO:0007669"/>
    <property type="project" value="TreeGrafter"/>
</dbReference>
<dbReference type="InterPro" id="IPR015991">
    <property type="entry name" value="TatD/YcfH-like"/>
</dbReference>
<dbReference type="RefSeq" id="WP_119316649.1">
    <property type="nucleotide sequence ID" value="NZ_QXDL01000296.1"/>
</dbReference>
<organism evidence="4 5">
    <name type="scientific">Calidithermus terrae</name>
    <dbReference type="NCBI Taxonomy" id="1408545"/>
    <lineage>
        <taxon>Bacteria</taxon>
        <taxon>Thermotogati</taxon>
        <taxon>Deinococcota</taxon>
        <taxon>Deinococci</taxon>
        <taxon>Thermales</taxon>
        <taxon>Thermaceae</taxon>
        <taxon>Calidithermus</taxon>
    </lineage>
</organism>
<dbReference type="InterPro" id="IPR032466">
    <property type="entry name" value="Metal_Hydrolase"/>
</dbReference>
<name>A0A399E0U9_9DEIN</name>